<proteinExistence type="inferred from homology"/>
<dbReference type="SUPFAM" id="SSF56645">
    <property type="entry name" value="Acyl-CoA dehydrogenase NM domain-like"/>
    <property type="match status" value="1"/>
</dbReference>
<comment type="similarity">
    <text evidence="2">Belongs to the HpaH/HsaA monooxygenase family.</text>
</comment>
<dbReference type="InterPro" id="IPR046373">
    <property type="entry name" value="Acyl-CoA_Oxase/DH_mid-dom_sf"/>
</dbReference>
<dbReference type="PANTHER" id="PTHR48083">
    <property type="entry name" value="MEDIUM-CHAIN SPECIFIC ACYL-COA DEHYDROGENASE, MITOCHONDRIAL-RELATED"/>
    <property type="match status" value="1"/>
</dbReference>
<feature type="domain" description="Acyl-CoA dehydrogenase C-terminal" evidence="5">
    <location>
        <begin position="206"/>
        <end position="330"/>
    </location>
</feature>
<dbReference type="InterPro" id="IPR036250">
    <property type="entry name" value="AcylCo_DH-like_C"/>
</dbReference>
<feature type="region of interest" description="Disordered" evidence="3">
    <location>
        <begin position="1"/>
        <end position="20"/>
    </location>
</feature>
<evidence type="ECO:0000256" key="3">
    <source>
        <dbReference type="SAM" id="MobiDB-lite"/>
    </source>
</evidence>
<dbReference type="InterPro" id="IPR037069">
    <property type="entry name" value="AcylCoA_DH/ox_N_sf"/>
</dbReference>
<reference evidence="7" key="1">
    <citation type="journal article" date="2019" name="Int. J. Syst. Evol. Microbiol.">
        <title>The Global Catalogue of Microorganisms (GCM) 10K type strain sequencing project: providing services to taxonomists for standard genome sequencing and annotation.</title>
        <authorList>
            <consortium name="The Broad Institute Genomics Platform"/>
            <consortium name="The Broad Institute Genome Sequencing Center for Infectious Disease"/>
            <person name="Wu L."/>
            <person name="Ma J."/>
        </authorList>
    </citation>
    <scope>NUCLEOTIDE SEQUENCE [LARGE SCALE GENOMIC DNA]</scope>
    <source>
        <strain evidence="7">JCM 10425</strain>
    </source>
</reference>
<keyword evidence="1" id="KW-0560">Oxidoreductase</keyword>
<dbReference type="Gene3D" id="2.40.110.10">
    <property type="entry name" value="Butyryl-CoA Dehydrogenase, subunit A, domain 2"/>
    <property type="match status" value="1"/>
</dbReference>
<comment type="caution">
    <text evidence="6">The sequence shown here is derived from an EMBL/GenBank/DDBJ whole genome shotgun (WGS) entry which is preliminary data.</text>
</comment>
<keyword evidence="7" id="KW-1185">Reference proteome</keyword>
<dbReference type="InterPro" id="IPR050741">
    <property type="entry name" value="Acyl-CoA_dehydrogenase"/>
</dbReference>
<evidence type="ECO:0000259" key="5">
    <source>
        <dbReference type="Pfam" id="PF08028"/>
    </source>
</evidence>
<dbReference type="SUPFAM" id="SSF47203">
    <property type="entry name" value="Acyl-CoA dehydrogenase C-terminal domain-like"/>
    <property type="match status" value="1"/>
</dbReference>
<dbReference type="EMBL" id="BAAAGX010000016">
    <property type="protein sequence ID" value="GAA0253435.1"/>
    <property type="molecule type" value="Genomic_DNA"/>
</dbReference>
<dbReference type="PANTHER" id="PTHR48083:SF19">
    <property type="entry name" value="FLAVIN-DEPENDENT MONOOXYGENASE, OXYGENASE SUBUNIT HSAA"/>
    <property type="match status" value="1"/>
</dbReference>
<dbReference type="RefSeq" id="WP_344650688.1">
    <property type="nucleotide sequence ID" value="NZ_BAAAGX010000016.1"/>
</dbReference>
<dbReference type="InterPro" id="IPR013107">
    <property type="entry name" value="Acyl-CoA_DH_C"/>
</dbReference>
<name>A0ABP3E971_9ACTN</name>
<sequence>MNDILAANAEKTEEQGRPTAESLQAARTAGAFALRTPRRYGGAWAGAVEIARMLSDLGRDCPATAWIAGTCLTAKTLTAGTVSESVERAVFADPDTLVAGSGNPAGGRAERVAGGVRVTGRWANMSGCEDATWAVLGVLLDGVFSAALVPTADLTIDRTWRMAGMRGTGSHTVVADLVVPDERVGALRLPGPPEDRMVYGLSVLGPIVGATLGALDETTAMFASDRKPFMTPYTSMGESPGARHWLADAARLAHRAERTMLAVATAADAGGLTAADQARLSADLADSARDCRDAVERMLDLHGAGGFATSNALQRFWRDVAVGSRHPHLNPYLATERYGTALAG</sequence>
<evidence type="ECO:0000259" key="4">
    <source>
        <dbReference type="Pfam" id="PF02771"/>
    </source>
</evidence>
<dbReference type="PIRSF" id="PIRSF016578">
    <property type="entry name" value="HsaA"/>
    <property type="match status" value="1"/>
</dbReference>
<evidence type="ECO:0000256" key="2">
    <source>
        <dbReference type="ARBA" id="ARBA00049661"/>
    </source>
</evidence>
<dbReference type="Pfam" id="PF08028">
    <property type="entry name" value="Acyl-CoA_dh_2"/>
    <property type="match status" value="1"/>
</dbReference>
<dbReference type="InterPro" id="IPR009100">
    <property type="entry name" value="AcylCoA_DH/oxidase_NM_dom_sf"/>
</dbReference>
<protein>
    <submittedName>
        <fullName evidence="6">Acyl-CoA dehydrogenase</fullName>
    </submittedName>
</protein>
<organism evidence="6 7">
    <name type="scientific">Cryptosporangium japonicum</name>
    <dbReference type="NCBI Taxonomy" id="80872"/>
    <lineage>
        <taxon>Bacteria</taxon>
        <taxon>Bacillati</taxon>
        <taxon>Actinomycetota</taxon>
        <taxon>Actinomycetes</taxon>
        <taxon>Cryptosporangiales</taxon>
        <taxon>Cryptosporangiaceae</taxon>
        <taxon>Cryptosporangium</taxon>
    </lineage>
</organism>
<evidence type="ECO:0000313" key="7">
    <source>
        <dbReference type="Proteomes" id="UP001500967"/>
    </source>
</evidence>
<dbReference type="InterPro" id="IPR013786">
    <property type="entry name" value="AcylCoA_DH/ox_N"/>
</dbReference>
<dbReference type="Gene3D" id="1.10.540.10">
    <property type="entry name" value="Acyl-CoA dehydrogenase/oxidase, N-terminal domain"/>
    <property type="match status" value="1"/>
</dbReference>
<feature type="domain" description="Acyl-CoA dehydrogenase/oxidase N-terminal" evidence="4">
    <location>
        <begin position="5"/>
        <end position="73"/>
    </location>
</feature>
<dbReference type="Proteomes" id="UP001500967">
    <property type="component" value="Unassembled WGS sequence"/>
</dbReference>
<gene>
    <name evidence="6" type="ORF">GCM10009539_43300</name>
</gene>
<evidence type="ECO:0000256" key="1">
    <source>
        <dbReference type="ARBA" id="ARBA00023002"/>
    </source>
</evidence>
<dbReference type="Gene3D" id="1.20.140.10">
    <property type="entry name" value="Butyryl-CoA Dehydrogenase, subunit A, domain 3"/>
    <property type="match status" value="1"/>
</dbReference>
<evidence type="ECO:0000313" key="6">
    <source>
        <dbReference type="EMBL" id="GAA0253435.1"/>
    </source>
</evidence>
<dbReference type="Pfam" id="PF02771">
    <property type="entry name" value="Acyl-CoA_dh_N"/>
    <property type="match status" value="1"/>
</dbReference>
<accession>A0ABP3E971</accession>